<dbReference type="Proteomes" id="UP000264141">
    <property type="component" value="Unassembled WGS sequence"/>
</dbReference>
<dbReference type="STRING" id="229919.GCA_001050195_00343"/>
<gene>
    <name evidence="3" type="ORF">DEQ80_03300</name>
</gene>
<dbReference type="RefSeq" id="WP_062189140.1">
    <property type="nucleotide sequence ID" value="NZ_DF967965.1"/>
</dbReference>
<evidence type="ECO:0000256" key="1">
    <source>
        <dbReference type="SAM" id="Phobius"/>
    </source>
</evidence>
<dbReference type="InterPro" id="IPR029058">
    <property type="entry name" value="AB_hydrolase_fold"/>
</dbReference>
<dbReference type="AlphaFoldDB" id="A0A3D1JEJ7"/>
<dbReference type="EMBL" id="DPBP01000015">
    <property type="protein sequence ID" value="HCE16864.1"/>
    <property type="molecule type" value="Genomic_DNA"/>
</dbReference>
<dbReference type="OrthoDB" id="9786110at2"/>
<keyword evidence="1" id="KW-0812">Transmembrane</keyword>
<name>A0A3D1JEJ7_9CHLR</name>
<dbReference type="PANTHER" id="PTHR11614">
    <property type="entry name" value="PHOSPHOLIPASE-RELATED"/>
    <property type="match status" value="1"/>
</dbReference>
<evidence type="ECO:0000259" key="2">
    <source>
        <dbReference type="Pfam" id="PF12146"/>
    </source>
</evidence>
<evidence type="ECO:0000313" key="4">
    <source>
        <dbReference type="Proteomes" id="UP000264141"/>
    </source>
</evidence>
<reference evidence="3 4" key="1">
    <citation type="journal article" date="2018" name="Nat. Biotechnol.">
        <title>A standardized bacterial taxonomy based on genome phylogeny substantially revises the tree of life.</title>
        <authorList>
            <person name="Parks D.H."/>
            <person name="Chuvochina M."/>
            <person name="Waite D.W."/>
            <person name="Rinke C."/>
            <person name="Skarshewski A."/>
            <person name="Chaumeil P.A."/>
            <person name="Hugenholtz P."/>
        </authorList>
    </citation>
    <scope>NUCLEOTIDE SEQUENCE [LARGE SCALE GENOMIC DNA]</scope>
    <source>
        <strain evidence="3">UBA8781</strain>
    </source>
</reference>
<dbReference type="InterPro" id="IPR022742">
    <property type="entry name" value="Hydrolase_4"/>
</dbReference>
<protein>
    <recommendedName>
        <fullName evidence="2">Serine aminopeptidase S33 domain-containing protein</fullName>
    </recommendedName>
</protein>
<dbReference type="Pfam" id="PF12146">
    <property type="entry name" value="Hydrolase_4"/>
    <property type="match status" value="1"/>
</dbReference>
<feature type="transmembrane region" description="Helical" evidence="1">
    <location>
        <begin position="236"/>
        <end position="254"/>
    </location>
</feature>
<dbReference type="InterPro" id="IPR051044">
    <property type="entry name" value="MAG_DAG_Lipase"/>
</dbReference>
<accession>A0A3D1JEJ7</accession>
<keyword evidence="1" id="KW-1133">Transmembrane helix</keyword>
<dbReference type="Pfam" id="PF22503">
    <property type="entry name" value="DUF6992"/>
    <property type="match status" value="1"/>
</dbReference>
<sequence>MIYDFQRILSRRLFTWGAISLGAGLYLIFQQDAIWKGLGLQGMVWGAIEVILAFLSLRFATARLGLPFDSNRQAHAARTFRRTLWISAGLALLILAAGGFLVLTEEGGTEPFWRGMGWGITLQGGFLLLFSLFHALTTPGCDPLLPDLNLLSTPEHEAFELPGDRGLVILVHGFPGTPNEMRSLAQELNRAGWAVRVPLLPGFGVQISSLFRQRTAGWVRFLSREVSSARATGKPVVLCGFSMGGALAISAALASQPDRLVLIAPFWFNETLPLRAAVWLVRLVLPVSLRPFRLVSFPTLHLQSAAGQVAPEVNLAHPEVQQAIRPLQVPLLFLEQFRQMGKNVRQQARSLQMPTLILQGERDPITRPELSRKLASMIGPNARYSQVNGEHHVVLPTSPAFGQVVQEILHFLDDIPESKDPEGH</sequence>
<keyword evidence="1" id="KW-0472">Membrane</keyword>
<dbReference type="Gene3D" id="3.40.50.1820">
    <property type="entry name" value="alpha/beta hydrolase"/>
    <property type="match status" value="1"/>
</dbReference>
<feature type="domain" description="Serine aminopeptidase S33" evidence="2">
    <location>
        <begin position="165"/>
        <end position="388"/>
    </location>
</feature>
<dbReference type="InterPro" id="IPR054261">
    <property type="entry name" value="DUF6992"/>
</dbReference>
<evidence type="ECO:0000313" key="3">
    <source>
        <dbReference type="EMBL" id="HCE16864.1"/>
    </source>
</evidence>
<proteinExistence type="predicted"/>
<feature type="transmembrane region" description="Helical" evidence="1">
    <location>
        <begin position="115"/>
        <end position="136"/>
    </location>
</feature>
<feature type="transmembrane region" description="Helical" evidence="1">
    <location>
        <begin position="42"/>
        <end position="62"/>
    </location>
</feature>
<comment type="caution">
    <text evidence="3">The sequence shown here is derived from an EMBL/GenBank/DDBJ whole genome shotgun (WGS) entry which is preliminary data.</text>
</comment>
<feature type="transmembrane region" description="Helical" evidence="1">
    <location>
        <begin position="83"/>
        <end position="103"/>
    </location>
</feature>
<feature type="transmembrane region" description="Helical" evidence="1">
    <location>
        <begin position="12"/>
        <end position="30"/>
    </location>
</feature>
<organism evidence="3 4">
    <name type="scientific">Anaerolinea thermolimosa</name>
    <dbReference type="NCBI Taxonomy" id="229919"/>
    <lineage>
        <taxon>Bacteria</taxon>
        <taxon>Bacillati</taxon>
        <taxon>Chloroflexota</taxon>
        <taxon>Anaerolineae</taxon>
        <taxon>Anaerolineales</taxon>
        <taxon>Anaerolineaceae</taxon>
        <taxon>Anaerolinea</taxon>
    </lineage>
</organism>
<dbReference type="SUPFAM" id="SSF53474">
    <property type="entry name" value="alpha/beta-Hydrolases"/>
    <property type="match status" value="1"/>
</dbReference>